<dbReference type="AlphaFoldDB" id="A0A484P7Q7"/>
<evidence type="ECO:0000313" key="6">
    <source>
        <dbReference type="EMBL" id="VFR85160.1"/>
    </source>
</evidence>
<dbReference type="Gene3D" id="1.10.357.10">
    <property type="entry name" value="Tetracycline Repressor, domain 2"/>
    <property type="match status" value="1"/>
</dbReference>
<organism evidence="5">
    <name type="scientific">plant metagenome</name>
    <dbReference type="NCBI Taxonomy" id="1297885"/>
    <lineage>
        <taxon>unclassified sequences</taxon>
        <taxon>metagenomes</taxon>
        <taxon>organismal metagenomes</taxon>
    </lineage>
</organism>
<dbReference type="SUPFAM" id="SSF48498">
    <property type="entry name" value="Tetracyclin repressor-like, C-terminal domain"/>
    <property type="match status" value="1"/>
</dbReference>
<dbReference type="InterPro" id="IPR009057">
    <property type="entry name" value="Homeodomain-like_sf"/>
</dbReference>
<dbReference type="EMBL" id="CAADIM010000029">
    <property type="protein sequence ID" value="VFR88324.1"/>
    <property type="molecule type" value="Genomic_DNA"/>
</dbReference>
<gene>
    <name evidence="5" type="ORF">AMP9_4005</name>
    <name evidence="7" type="ORF">ISE1_3757</name>
    <name evidence="6" type="ORF">ISE2_3738</name>
    <name evidence="8" type="ORF">RAN3_4458</name>
</gene>
<proteinExistence type="predicted"/>
<evidence type="ECO:0000256" key="1">
    <source>
        <dbReference type="ARBA" id="ARBA00023015"/>
    </source>
</evidence>
<feature type="domain" description="HTH tetR-type" evidence="4">
    <location>
        <begin position="1"/>
        <end position="50"/>
    </location>
</feature>
<dbReference type="SUPFAM" id="SSF46689">
    <property type="entry name" value="Homeodomain-like"/>
    <property type="match status" value="1"/>
</dbReference>
<dbReference type="Pfam" id="PF16925">
    <property type="entry name" value="TetR_C_13"/>
    <property type="match status" value="1"/>
</dbReference>
<keyword evidence="2" id="KW-0238">DNA-binding</keyword>
<dbReference type="GO" id="GO:0003677">
    <property type="term" value="F:DNA binding"/>
    <property type="evidence" value="ECO:0007669"/>
    <property type="project" value="UniProtKB-KW"/>
</dbReference>
<dbReference type="InterPro" id="IPR036271">
    <property type="entry name" value="Tet_transcr_reg_TetR-rel_C_sf"/>
</dbReference>
<dbReference type="InterPro" id="IPR001647">
    <property type="entry name" value="HTH_TetR"/>
</dbReference>
<dbReference type="EMBL" id="CAADIO010000041">
    <property type="protein sequence ID" value="VFR95023.1"/>
    <property type="molecule type" value="Genomic_DNA"/>
</dbReference>
<dbReference type="PROSITE" id="PS50977">
    <property type="entry name" value="HTH_TETR_2"/>
    <property type="match status" value="1"/>
</dbReference>
<name>A0A484P7Q7_9ZZZZ</name>
<evidence type="ECO:0000313" key="5">
    <source>
        <dbReference type="EMBL" id="VFR21495.1"/>
    </source>
</evidence>
<keyword evidence="3" id="KW-0804">Transcription</keyword>
<dbReference type="PANTHER" id="PTHR47506:SF1">
    <property type="entry name" value="HTH-TYPE TRANSCRIPTIONAL REGULATOR YJDC"/>
    <property type="match status" value="1"/>
</dbReference>
<accession>A0A484P7Q7</accession>
<dbReference type="InterPro" id="IPR011075">
    <property type="entry name" value="TetR_C"/>
</dbReference>
<evidence type="ECO:0000256" key="3">
    <source>
        <dbReference type="ARBA" id="ARBA00023163"/>
    </source>
</evidence>
<protein>
    <submittedName>
        <fullName evidence="5">Transcriptional regulator, TetR family</fullName>
    </submittedName>
</protein>
<keyword evidence="1" id="KW-0805">Transcription regulation</keyword>
<dbReference type="PANTHER" id="PTHR47506">
    <property type="entry name" value="TRANSCRIPTIONAL REGULATORY PROTEIN"/>
    <property type="match status" value="1"/>
</dbReference>
<evidence type="ECO:0000313" key="8">
    <source>
        <dbReference type="EMBL" id="VFR95023.1"/>
    </source>
</evidence>
<dbReference type="Gene3D" id="1.10.10.60">
    <property type="entry name" value="Homeodomain-like"/>
    <property type="match status" value="1"/>
</dbReference>
<dbReference type="EMBL" id="CAADHY010000015">
    <property type="protein sequence ID" value="VFR21495.1"/>
    <property type="molecule type" value="Genomic_DNA"/>
</dbReference>
<evidence type="ECO:0000313" key="7">
    <source>
        <dbReference type="EMBL" id="VFR88324.1"/>
    </source>
</evidence>
<sequence>MEVFWAKGYEATQLVDLTGALGINPPSFYAAFGSKEALYREAIALYLRTAGAGSMKALADTPQLRQAIKGMLLASLGAALASPSAGGCMVSLGLVNCQDQNASLREYLRDLRSTTTALIRQRLERGVADGELAPDTDTGRLAAYFAAIIQGISAQAQDGASRETLQGIVDTAMAALKTQRRTAR</sequence>
<dbReference type="Pfam" id="PF00440">
    <property type="entry name" value="TetR_N"/>
    <property type="match status" value="1"/>
</dbReference>
<reference evidence="5" key="1">
    <citation type="submission" date="2019-03" db="EMBL/GenBank/DDBJ databases">
        <authorList>
            <person name="Danneels B."/>
        </authorList>
    </citation>
    <scope>NUCLEOTIDE SEQUENCE</scope>
</reference>
<evidence type="ECO:0000256" key="2">
    <source>
        <dbReference type="ARBA" id="ARBA00023125"/>
    </source>
</evidence>
<evidence type="ECO:0000259" key="4">
    <source>
        <dbReference type="PROSITE" id="PS50977"/>
    </source>
</evidence>
<dbReference type="EMBL" id="CAADIN010000010">
    <property type="protein sequence ID" value="VFR85160.1"/>
    <property type="molecule type" value="Genomic_DNA"/>
</dbReference>